<keyword evidence="13" id="KW-1185">Reference proteome</keyword>
<dbReference type="SUPFAM" id="SSF56112">
    <property type="entry name" value="Protein kinase-like (PK-like)"/>
    <property type="match status" value="1"/>
</dbReference>
<dbReference type="SMART" id="SM00220">
    <property type="entry name" value="S_TKc"/>
    <property type="match status" value="1"/>
</dbReference>
<feature type="domain" description="Protein kinase" evidence="11">
    <location>
        <begin position="225"/>
        <end position="482"/>
    </location>
</feature>
<dbReference type="OrthoDB" id="10252354at2759"/>
<keyword evidence="1" id="KW-0723">Serine/threonine-protein kinase</keyword>
<dbReference type="FunFam" id="1.10.510.10:FF:000433">
    <property type="entry name" value="MAP kinase kinase PBS2"/>
    <property type="match status" value="1"/>
</dbReference>
<evidence type="ECO:0000256" key="10">
    <source>
        <dbReference type="SAM" id="MobiDB-lite"/>
    </source>
</evidence>
<protein>
    <recommendedName>
        <fullName evidence="8">mitogen-activated protein kinase kinase</fullName>
        <ecNumber evidence="8">2.7.12.2</ecNumber>
    </recommendedName>
</protein>
<dbReference type="Gene3D" id="3.30.200.20">
    <property type="entry name" value="Phosphorylase Kinase, domain 1"/>
    <property type="match status" value="1"/>
</dbReference>
<feature type="compositionally biased region" description="Polar residues" evidence="10">
    <location>
        <begin position="1"/>
        <end position="26"/>
    </location>
</feature>
<name>A0A166H850_9AGAM</name>
<dbReference type="Pfam" id="PF00069">
    <property type="entry name" value="Pkinase"/>
    <property type="match status" value="1"/>
</dbReference>
<dbReference type="PROSITE" id="PS00108">
    <property type="entry name" value="PROTEIN_KINASE_ST"/>
    <property type="match status" value="1"/>
</dbReference>
<sequence length="510" mass="54717">MDDNNAGSSSTAGRDTSDLSNDETAASSSSTHTNPPPSRPPTVLMPTRSPPSVPRRGGTLLSPGMHSASRIPPGLQAKMAAMANRNAQSSSAVPHSVDAATAAMGRIGLSDRVPPLRSFQSTPNPPPQGPGARRRGPALRISDIVGPDGLESDGPAAAGLGAGRPRQSSPVRRGPPPGDLGTPFSNFRKIVDPSGALHFGGKAVLHASGVDFSNGSSFKINMSQLDLDEELGRGNYGTVKKVLHKPTNVAMAMKEIRLELDDSKLNAILMELDILHRAVAPEIVEFYGAFFIESCVYYCMEYMDAGSLDKLQGAGVPEDVLARIASRMVTGLKFLKDDLQIMHRDVKPTNVLVNKKGEVKLCDFGVSGQLEKSLAKTNIGCQSYMAPERIKGESQNNLGTYTVSSDVWSLGLSLIEMTMGKYPYPPETYQNVFAQLTAIVHGPPPELPEGYSEDAQDFVAQCLMKDPNARATYAELLEHPFLVADRGREVDMAGWVARALAHRQEKTNQT</sequence>
<dbReference type="GO" id="GO:0004674">
    <property type="term" value="F:protein serine/threonine kinase activity"/>
    <property type="evidence" value="ECO:0007669"/>
    <property type="project" value="UniProtKB-KW"/>
</dbReference>
<evidence type="ECO:0000256" key="9">
    <source>
        <dbReference type="PROSITE-ProRule" id="PRU10141"/>
    </source>
</evidence>
<dbReference type="PROSITE" id="PS50011">
    <property type="entry name" value="PROTEIN_KINASE_DOM"/>
    <property type="match status" value="1"/>
</dbReference>
<feature type="binding site" evidence="9">
    <location>
        <position position="254"/>
    </location>
    <ligand>
        <name>ATP</name>
        <dbReference type="ChEBI" id="CHEBI:30616"/>
    </ligand>
</feature>
<dbReference type="PANTHER" id="PTHR48013">
    <property type="entry name" value="DUAL SPECIFICITY MITOGEN-ACTIVATED PROTEIN KINASE KINASE 5-RELATED"/>
    <property type="match status" value="1"/>
</dbReference>
<evidence type="ECO:0000259" key="11">
    <source>
        <dbReference type="PROSITE" id="PS50011"/>
    </source>
</evidence>
<gene>
    <name evidence="12" type="ORF">SISSUDRAFT_1041397</name>
</gene>
<keyword evidence="6 9" id="KW-0067">ATP-binding</keyword>
<accession>A0A166H850</accession>
<evidence type="ECO:0000256" key="2">
    <source>
        <dbReference type="ARBA" id="ARBA00022553"/>
    </source>
</evidence>
<dbReference type="InterPro" id="IPR000719">
    <property type="entry name" value="Prot_kinase_dom"/>
</dbReference>
<keyword evidence="4 9" id="KW-0547">Nucleotide-binding</keyword>
<keyword evidence="3" id="KW-0808">Transferase</keyword>
<dbReference type="Proteomes" id="UP000076798">
    <property type="component" value="Unassembled WGS sequence"/>
</dbReference>
<feature type="region of interest" description="Disordered" evidence="10">
    <location>
        <begin position="112"/>
        <end position="186"/>
    </location>
</feature>
<keyword evidence="2" id="KW-0597">Phosphoprotein</keyword>
<reference evidence="12 13" key="1">
    <citation type="journal article" date="2016" name="Mol. Biol. Evol.">
        <title>Comparative Genomics of Early-Diverging Mushroom-Forming Fungi Provides Insights into the Origins of Lignocellulose Decay Capabilities.</title>
        <authorList>
            <person name="Nagy L.G."/>
            <person name="Riley R."/>
            <person name="Tritt A."/>
            <person name="Adam C."/>
            <person name="Daum C."/>
            <person name="Floudas D."/>
            <person name="Sun H."/>
            <person name="Yadav J.S."/>
            <person name="Pangilinan J."/>
            <person name="Larsson K.H."/>
            <person name="Matsuura K."/>
            <person name="Barry K."/>
            <person name="Labutti K."/>
            <person name="Kuo R."/>
            <person name="Ohm R.A."/>
            <person name="Bhattacharya S.S."/>
            <person name="Shirouzu T."/>
            <person name="Yoshinaga Y."/>
            <person name="Martin F.M."/>
            <person name="Grigoriev I.V."/>
            <person name="Hibbett D.S."/>
        </authorList>
    </citation>
    <scope>NUCLEOTIDE SEQUENCE [LARGE SCALE GENOMIC DNA]</scope>
    <source>
        <strain evidence="12 13">HHB10207 ss-3</strain>
    </source>
</reference>
<organism evidence="12 13">
    <name type="scientific">Sistotremastrum suecicum HHB10207 ss-3</name>
    <dbReference type="NCBI Taxonomy" id="1314776"/>
    <lineage>
        <taxon>Eukaryota</taxon>
        <taxon>Fungi</taxon>
        <taxon>Dikarya</taxon>
        <taxon>Basidiomycota</taxon>
        <taxon>Agaricomycotina</taxon>
        <taxon>Agaricomycetes</taxon>
        <taxon>Sistotremastrales</taxon>
        <taxon>Sistotremastraceae</taxon>
        <taxon>Sistotremastrum</taxon>
    </lineage>
</organism>
<dbReference type="InterPro" id="IPR008271">
    <property type="entry name" value="Ser/Thr_kinase_AS"/>
</dbReference>
<dbReference type="InterPro" id="IPR017441">
    <property type="entry name" value="Protein_kinase_ATP_BS"/>
</dbReference>
<dbReference type="GO" id="GO:0038066">
    <property type="term" value="P:p38MAPK cascade"/>
    <property type="evidence" value="ECO:0007669"/>
    <property type="project" value="UniProtKB-ARBA"/>
</dbReference>
<dbReference type="EMBL" id="KV428013">
    <property type="protein sequence ID" value="KZT42436.1"/>
    <property type="molecule type" value="Genomic_DNA"/>
</dbReference>
<dbReference type="GO" id="GO:0005524">
    <property type="term" value="F:ATP binding"/>
    <property type="evidence" value="ECO:0007669"/>
    <property type="project" value="UniProtKB-UniRule"/>
</dbReference>
<dbReference type="AlphaFoldDB" id="A0A166H850"/>
<evidence type="ECO:0000256" key="1">
    <source>
        <dbReference type="ARBA" id="ARBA00022527"/>
    </source>
</evidence>
<dbReference type="GO" id="GO:0005737">
    <property type="term" value="C:cytoplasm"/>
    <property type="evidence" value="ECO:0007669"/>
    <property type="project" value="UniProtKB-ARBA"/>
</dbReference>
<evidence type="ECO:0000313" key="12">
    <source>
        <dbReference type="EMBL" id="KZT42436.1"/>
    </source>
</evidence>
<dbReference type="FunFam" id="3.30.200.20:FF:000341">
    <property type="entry name" value="MAP kinase kinase PBS2"/>
    <property type="match status" value="1"/>
</dbReference>
<feature type="region of interest" description="Disordered" evidence="10">
    <location>
        <begin position="1"/>
        <end position="96"/>
    </location>
</feature>
<dbReference type="GO" id="GO:0004708">
    <property type="term" value="F:MAP kinase kinase activity"/>
    <property type="evidence" value="ECO:0007669"/>
    <property type="project" value="UniProtKB-EC"/>
</dbReference>
<dbReference type="Gene3D" id="1.10.510.10">
    <property type="entry name" value="Transferase(Phosphotransferase) domain 1"/>
    <property type="match status" value="1"/>
</dbReference>
<evidence type="ECO:0000256" key="4">
    <source>
        <dbReference type="ARBA" id="ARBA00022741"/>
    </source>
</evidence>
<dbReference type="InterPro" id="IPR011009">
    <property type="entry name" value="Kinase-like_dom_sf"/>
</dbReference>
<evidence type="ECO:0000313" key="13">
    <source>
        <dbReference type="Proteomes" id="UP000076798"/>
    </source>
</evidence>
<comment type="similarity">
    <text evidence="7">Belongs to the protein kinase superfamily. STE Ser/Thr protein kinase family. MAP kinase kinase subfamily.</text>
</comment>
<dbReference type="STRING" id="1314776.A0A166H850"/>
<dbReference type="EC" id="2.7.12.2" evidence="8"/>
<keyword evidence="5 12" id="KW-0418">Kinase</keyword>
<dbReference type="PANTHER" id="PTHR48013:SF25">
    <property type="entry name" value="MAP KINASE KINASE PBS2"/>
    <property type="match status" value="1"/>
</dbReference>
<proteinExistence type="inferred from homology"/>
<evidence type="ECO:0000256" key="5">
    <source>
        <dbReference type="ARBA" id="ARBA00022777"/>
    </source>
</evidence>
<feature type="compositionally biased region" description="Low complexity" evidence="10">
    <location>
        <begin position="154"/>
        <end position="166"/>
    </location>
</feature>
<dbReference type="GO" id="GO:0032991">
    <property type="term" value="C:protein-containing complex"/>
    <property type="evidence" value="ECO:0007669"/>
    <property type="project" value="UniProtKB-ARBA"/>
</dbReference>
<evidence type="ECO:0000256" key="8">
    <source>
        <dbReference type="ARBA" id="ARBA00038999"/>
    </source>
</evidence>
<evidence type="ECO:0000256" key="7">
    <source>
        <dbReference type="ARBA" id="ARBA00038035"/>
    </source>
</evidence>
<evidence type="ECO:0000256" key="3">
    <source>
        <dbReference type="ARBA" id="ARBA00022679"/>
    </source>
</evidence>
<evidence type="ECO:0000256" key="6">
    <source>
        <dbReference type="ARBA" id="ARBA00022840"/>
    </source>
</evidence>
<dbReference type="PROSITE" id="PS00107">
    <property type="entry name" value="PROTEIN_KINASE_ATP"/>
    <property type="match status" value="1"/>
</dbReference>
<dbReference type="GO" id="GO:0071474">
    <property type="term" value="P:cellular hyperosmotic response"/>
    <property type="evidence" value="ECO:0007669"/>
    <property type="project" value="TreeGrafter"/>
</dbReference>